<proteinExistence type="predicted"/>
<dbReference type="RefSeq" id="WP_149544121.1">
    <property type="nucleotide sequence ID" value="NZ_VTPS01000001.1"/>
</dbReference>
<dbReference type="GO" id="GO:0046872">
    <property type="term" value="F:metal ion binding"/>
    <property type="evidence" value="ECO:0007669"/>
    <property type="project" value="UniProtKB-KW"/>
</dbReference>
<comment type="cofactor">
    <cofactor evidence="1">
        <name>Zn(2+)</name>
        <dbReference type="ChEBI" id="CHEBI:29105"/>
    </cofactor>
</comment>
<evidence type="ECO:0000313" key="6">
    <source>
        <dbReference type="EMBL" id="TZE83503.1"/>
    </source>
</evidence>
<dbReference type="InterPro" id="IPR036866">
    <property type="entry name" value="RibonucZ/Hydroxyglut_hydro"/>
</dbReference>
<organism evidence="6 7">
    <name type="scientific">Calorimonas adulescens</name>
    <dbReference type="NCBI Taxonomy" id="2606906"/>
    <lineage>
        <taxon>Bacteria</taxon>
        <taxon>Bacillati</taxon>
        <taxon>Bacillota</taxon>
        <taxon>Clostridia</taxon>
        <taxon>Thermoanaerobacterales</taxon>
        <taxon>Thermoanaerobacteraceae</taxon>
        <taxon>Calorimonas</taxon>
    </lineage>
</organism>
<gene>
    <name evidence="6" type="ORF">FWJ32_01060</name>
</gene>
<dbReference type="AlphaFoldDB" id="A0A5D8QJ26"/>
<dbReference type="PANTHER" id="PTHR46233:SF3">
    <property type="entry name" value="HYDROXYACYLGLUTATHIONE HYDROLASE GLOC"/>
    <property type="match status" value="1"/>
</dbReference>
<dbReference type="SMART" id="SM00849">
    <property type="entry name" value="Lactamase_B"/>
    <property type="match status" value="1"/>
</dbReference>
<dbReference type="InterPro" id="IPR001279">
    <property type="entry name" value="Metallo-B-lactamas"/>
</dbReference>
<name>A0A5D8QJ26_9THEO</name>
<evidence type="ECO:0000256" key="3">
    <source>
        <dbReference type="ARBA" id="ARBA00022801"/>
    </source>
</evidence>
<dbReference type="InterPro" id="IPR051453">
    <property type="entry name" value="MBL_Glyoxalase_II"/>
</dbReference>
<evidence type="ECO:0000313" key="7">
    <source>
        <dbReference type="Proteomes" id="UP000322976"/>
    </source>
</evidence>
<dbReference type="Proteomes" id="UP000322976">
    <property type="component" value="Unassembled WGS sequence"/>
</dbReference>
<keyword evidence="3 6" id="KW-0378">Hydrolase</keyword>
<keyword evidence="7" id="KW-1185">Reference proteome</keyword>
<evidence type="ECO:0000259" key="5">
    <source>
        <dbReference type="SMART" id="SM00849"/>
    </source>
</evidence>
<protein>
    <submittedName>
        <fullName evidence="6">MBL fold metallo-hydrolase</fullName>
    </submittedName>
</protein>
<keyword evidence="2" id="KW-0479">Metal-binding</keyword>
<comment type="caution">
    <text evidence="6">The sequence shown here is derived from an EMBL/GenBank/DDBJ whole genome shotgun (WGS) entry which is preliminary data.</text>
</comment>
<sequence>MIFERVAVGIGMTNCYIIGDEETRDAIVVDPGDEPEKILDLIGRTDSNIVYIVLTHAHYDHWGALNDIRTETGVDKVILHRLEEEVLENPEMNLSPWISGQSVSMKGDKWVEDGDIISVGNMMVTVRHTPGHTPGSISLIIDNKCICGDALFAGSVGRTDFPGGSPYVLRRTIDEVFKKLPDQMEVWPGHGPSTTIGKEKKLNLFMK</sequence>
<dbReference type="PANTHER" id="PTHR46233">
    <property type="entry name" value="HYDROXYACYLGLUTATHIONE HYDROLASE GLOC"/>
    <property type="match status" value="1"/>
</dbReference>
<reference evidence="6 7" key="1">
    <citation type="submission" date="2019-08" db="EMBL/GenBank/DDBJ databases">
        <title>Calorimonas adulescens gen. nov., sp. nov., an anaerobic thermophilic bacterium from Sakhalin hot spring.</title>
        <authorList>
            <person name="Khomyakova M.A."/>
            <person name="Merkel A.Y."/>
            <person name="Novikov A."/>
            <person name="Bonch-Osmolovskaya E.A."/>
            <person name="Slobodkin A.I."/>
        </authorList>
    </citation>
    <scope>NUCLEOTIDE SEQUENCE [LARGE SCALE GENOMIC DNA]</scope>
    <source>
        <strain evidence="6 7">A05MB</strain>
    </source>
</reference>
<evidence type="ECO:0000256" key="4">
    <source>
        <dbReference type="ARBA" id="ARBA00022833"/>
    </source>
</evidence>
<dbReference type="Gene3D" id="3.60.15.10">
    <property type="entry name" value="Ribonuclease Z/Hydroxyacylglutathione hydrolase-like"/>
    <property type="match status" value="1"/>
</dbReference>
<keyword evidence="4" id="KW-0862">Zinc</keyword>
<dbReference type="GO" id="GO:0016787">
    <property type="term" value="F:hydrolase activity"/>
    <property type="evidence" value="ECO:0007669"/>
    <property type="project" value="UniProtKB-KW"/>
</dbReference>
<dbReference type="Pfam" id="PF00753">
    <property type="entry name" value="Lactamase_B"/>
    <property type="match status" value="1"/>
</dbReference>
<evidence type="ECO:0000256" key="2">
    <source>
        <dbReference type="ARBA" id="ARBA00022723"/>
    </source>
</evidence>
<evidence type="ECO:0000256" key="1">
    <source>
        <dbReference type="ARBA" id="ARBA00001947"/>
    </source>
</evidence>
<dbReference type="SUPFAM" id="SSF56281">
    <property type="entry name" value="Metallo-hydrolase/oxidoreductase"/>
    <property type="match status" value="1"/>
</dbReference>
<feature type="domain" description="Metallo-beta-lactamase" evidence="5">
    <location>
        <begin position="12"/>
        <end position="190"/>
    </location>
</feature>
<dbReference type="CDD" id="cd06262">
    <property type="entry name" value="metallo-hydrolase-like_MBL-fold"/>
    <property type="match status" value="1"/>
</dbReference>
<dbReference type="EMBL" id="VTPS01000001">
    <property type="protein sequence ID" value="TZE83503.1"/>
    <property type="molecule type" value="Genomic_DNA"/>
</dbReference>
<accession>A0A5D8QJ26</accession>